<accession>L0RA23</accession>
<dbReference type="EMBL" id="FO203522">
    <property type="protein sequence ID" value="CCO23638.1"/>
    <property type="molecule type" value="Genomic_DNA"/>
</dbReference>
<dbReference type="HOGENOM" id="CLU_1382151_0_0_7"/>
<dbReference type="OrthoDB" id="5455419at2"/>
<sequence>MSVDVNELVRSIASEVLKQLQGVEQKDCVMVLAERDCSTAAMVQQKLGDDVELVFFGEDTLNRNFCRYIIPSLCVCEMSDLAIGKAQGPIMTEVLRLLLLGKTIETFKFGHHAYSETAPGSLYSLYESYVETLAGFGLKKFQPEAPEVIRFREELVTEKVVNDIAQQGASTLMVPVAAQVTPLAVETAQNLNINIQKCL</sequence>
<dbReference type="AlphaFoldDB" id="L0RA23"/>
<dbReference type="PATRIC" id="fig|1121451.3.peg.1606"/>
<dbReference type="Proteomes" id="UP000010808">
    <property type="component" value="Chromosome"/>
</dbReference>
<dbReference type="KEGG" id="dhy:DESAM_21361"/>
<dbReference type="RefSeq" id="WP_015336241.1">
    <property type="nucleotide sequence ID" value="NC_020055.1"/>
</dbReference>
<dbReference type="eggNOG" id="ENOG5032UNQ">
    <property type="taxonomic scope" value="Bacteria"/>
</dbReference>
<reference evidence="1 2" key="1">
    <citation type="submission" date="2012-10" db="EMBL/GenBank/DDBJ databases">
        <authorList>
            <person name="Genoscope - CEA"/>
        </authorList>
    </citation>
    <scope>NUCLEOTIDE SEQUENCE [LARGE SCALE GENOMIC DNA]</scope>
    <source>
        <strain evidence="2">AM13 / DSM 14728</strain>
    </source>
</reference>
<dbReference type="STRING" id="1121451.DESAM_21361"/>
<evidence type="ECO:0000313" key="2">
    <source>
        <dbReference type="Proteomes" id="UP000010808"/>
    </source>
</evidence>
<evidence type="ECO:0008006" key="3">
    <source>
        <dbReference type="Google" id="ProtNLM"/>
    </source>
</evidence>
<organism evidence="1 2">
    <name type="scientific">Maridesulfovibrio hydrothermalis AM13 = DSM 14728</name>
    <dbReference type="NCBI Taxonomy" id="1121451"/>
    <lineage>
        <taxon>Bacteria</taxon>
        <taxon>Pseudomonadati</taxon>
        <taxon>Thermodesulfobacteriota</taxon>
        <taxon>Desulfovibrionia</taxon>
        <taxon>Desulfovibrionales</taxon>
        <taxon>Desulfovibrionaceae</taxon>
        <taxon>Maridesulfovibrio</taxon>
    </lineage>
</organism>
<gene>
    <name evidence="1" type="ORF">DESAM_21361</name>
</gene>
<proteinExistence type="predicted"/>
<name>L0RA23_9BACT</name>
<evidence type="ECO:0000313" key="1">
    <source>
        <dbReference type="EMBL" id="CCO23638.1"/>
    </source>
</evidence>
<keyword evidence="2" id="KW-1185">Reference proteome</keyword>
<protein>
    <recommendedName>
        <fullName evidence="3">Ethanolamine utilization protein</fullName>
    </recommendedName>
</protein>